<feature type="transmembrane region" description="Helical" evidence="2">
    <location>
        <begin position="187"/>
        <end position="203"/>
    </location>
</feature>
<feature type="transmembrane region" description="Helical" evidence="2">
    <location>
        <begin position="78"/>
        <end position="99"/>
    </location>
</feature>
<keyword evidence="2" id="KW-0472">Membrane</keyword>
<feature type="transmembrane region" description="Helical" evidence="2">
    <location>
        <begin position="49"/>
        <end position="72"/>
    </location>
</feature>
<proteinExistence type="predicted"/>
<evidence type="ECO:0000256" key="2">
    <source>
        <dbReference type="SAM" id="Phobius"/>
    </source>
</evidence>
<organism evidence="3 4">
    <name type="scientific">Actinocatenispora thailandica</name>
    <dbReference type="NCBI Taxonomy" id="227318"/>
    <lineage>
        <taxon>Bacteria</taxon>
        <taxon>Bacillati</taxon>
        <taxon>Actinomycetota</taxon>
        <taxon>Actinomycetes</taxon>
        <taxon>Micromonosporales</taxon>
        <taxon>Micromonosporaceae</taxon>
        <taxon>Actinocatenispora</taxon>
    </lineage>
</organism>
<dbReference type="Proteomes" id="UP000611640">
    <property type="component" value="Chromosome"/>
</dbReference>
<dbReference type="EMBL" id="AP023355">
    <property type="protein sequence ID" value="BCJ33074.1"/>
    <property type="molecule type" value="Genomic_DNA"/>
</dbReference>
<evidence type="ECO:0000313" key="4">
    <source>
        <dbReference type="Proteomes" id="UP000611640"/>
    </source>
</evidence>
<sequence>MPAREIARARQRTGDGPPSPSPGGRARAIRTVRPMANERARCHHRPVLILIRVATVATAYCVALVGVTVLPGPWAPPWWLSMPAVPVAVAGAVLAQWSIHRQRRSWNRSWLAMADDIRSAAALPRRLRVPASIAGVVLVSSILVSMPMASPFGLVHRGDRYWRNAGSGQVTEISETEYWRSRAATDRIFFGVLGWFCLATAAVQEGRRRRGEGEPDSR</sequence>
<keyword evidence="2" id="KW-1133">Transmembrane helix</keyword>
<reference evidence="3 4" key="1">
    <citation type="submission" date="2020-08" db="EMBL/GenBank/DDBJ databases">
        <title>Whole genome shotgun sequence of Actinocatenispora thailandica NBRC 105041.</title>
        <authorList>
            <person name="Komaki H."/>
            <person name="Tamura T."/>
        </authorList>
    </citation>
    <scope>NUCLEOTIDE SEQUENCE [LARGE SCALE GENOMIC DNA]</scope>
    <source>
        <strain evidence="3 4">NBRC 105041</strain>
    </source>
</reference>
<keyword evidence="2" id="KW-0812">Transmembrane</keyword>
<evidence type="ECO:0000256" key="1">
    <source>
        <dbReference type="SAM" id="MobiDB-lite"/>
    </source>
</evidence>
<accession>A0A7R7DJW6</accession>
<feature type="region of interest" description="Disordered" evidence="1">
    <location>
        <begin position="1"/>
        <end position="26"/>
    </location>
</feature>
<protein>
    <submittedName>
        <fullName evidence="3">Uncharacterized protein</fullName>
    </submittedName>
</protein>
<name>A0A7R7DJW6_9ACTN</name>
<feature type="transmembrane region" description="Helical" evidence="2">
    <location>
        <begin position="133"/>
        <end position="154"/>
    </location>
</feature>
<evidence type="ECO:0000313" key="3">
    <source>
        <dbReference type="EMBL" id="BCJ33074.1"/>
    </source>
</evidence>
<dbReference type="KEGG" id="atl:Athai_05770"/>
<dbReference type="AlphaFoldDB" id="A0A7R7DJW6"/>
<gene>
    <name evidence="3" type="ORF">Athai_05770</name>
</gene>
<keyword evidence="4" id="KW-1185">Reference proteome</keyword>